<evidence type="ECO:0000256" key="3">
    <source>
        <dbReference type="ARBA" id="ARBA00022741"/>
    </source>
</evidence>
<feature type="transmembrane region" description="Helical" evidence="7">
    <location>
        <begin position="101"/>
        <end position="122"/>
    </location>
</feature>
<protein>
    <submittedName>
        <fullName evidence="9">ABC transporter ATP-binding protein</fullName>
    </submittedName>
</protein>
<dbReference type="InterPro" id="IPR039421">
    <property type="entry name" value="Type_1_exporter"/>
</dbReference>
<evidence type="ECO:0000313" key="9">
    <source>
        <dbReference type="EMBL" id="MBM7077136.1"/>
    </source>
</evidence>
<dbReference type="InterPro" id="IPR017871">
    <property type="entry name" value="ABC_transporter-like_CS"/>
</dbReference>
<evidence type="ECO:0000256" key="1">
    <source>
        <dbReference type="ARBA" id="ARBA00004651"/>
    </source>
</evidence>
<feature type="transmembrane region" description="Helical" evidence="7">
    <location>
        <begin position="337"/>
        <end position="359"/>
    </location>
</feature>
<accession>A0ABS2IS11</accession>
<feature type="transmembrane region" description="Helical" evidence="7">
    <location>
        <begin position="239"/>
        <end position="265"/>
    </location>
</feature>
<dbReference type="Gene3D" id="1.20.1560.10">
    <property type="entry name" value="ABC transporter type 1, transmembrane domain"/>
    <property type="match status" value="1"/>
</dbReference>
<dbReference type="InterPro" id="IPR027417">
    <property type="entry name" value="P-loop_NTPase"/>
</dbReference>
<evidence type="ECO:0000313" key="10">
    <source>
        <dbReference type="Proteomes" id="UP001518872"/>
    </source>
</evidence>
<proteinExistence type="predicted"/>
<dbReference type="SUPFAM" id="SSF52540">
    <property type="entry name" value="P-loop containing nucleoside triphosphate hydrolases"/>
    <property type="match status" value="1"/>
</dbReference>
<keyword evidence="6 7" id="KW-0472">Membrane</keyword>
<evidence type="ECO:0000259" key="8">
    <source>
        <dbReference type="PROSITE" id="PS50893"/>
    </source>
</evidence>
<evidence type="ECO:0000256" key="2">
    <source>
        <dbReference type="ARBA" id="ARBA00022692"/>
    </source>
</evidence>
<dbReference type="PANTHER" id="PTHR24221">
    <property type="entry name" value="ATP-BINDING CASSETTE SUB-FAMILY B"/>
    <property type="match status" value="1"/>
</dbReference>
<dbReference type="RefSeq" id="WP_204925117.1">
    <property type="nucleotide sequence ID" value="NZ_JAFEUC010000005.1"/>
</dbReference>
<organism evidence="9 10">
    <name type="scientific">Micromonospora humida</name>
    <dbReference type="NCBI Taxonomy" id="2809018"/>
    <lineage>
        <taxon>Bacteria</taxon>
        <taxon>Bacillati</taxon>
        <taxon>Actinomycetota</taxon>
        <taxon>Actinomycetes</taxon>
        <taxon>Micromonosporales</taxon>
        <taxon>Micromonosporaceae</taxon>
        <taxon>Micromonospora</taxon>
    </lineage>
</organism>
<sequence>MTINEILDVTRGLSQTLDRELPRRQWRSRALGSPLFPSPIAIGSRLDALHLCRLLVLHALTYAGEFLMPSTTPDPGAGPLRRRAVRWLATVRLLRYAHPGLIAGAGALHLAVGLLPIAFILATSALISRIPDVMSGFGGHGGIGRIGLALILAVAAFVLQQILVPFQSVLAELVIRQVDGACIARLMACALHDLPVADLERQEVLDVLSDARNGFERVVPTPGDAAAGTLALIARYTQLVGAAVMVSVVLGPGTGVLVAATAIVIRFGQRGSLSRFGAVRATLAGPRRRLSYLRRTATGTGLAKEARVLGLVPWLRQRHGTEARGYLEPLWATRRRLLFWPFVALAGLGLLGGGAALSALAEDGTNGSLTLLQLSVALQAVLIPMRFGVFFPESDMQTLYGLAAHDALTRLEQVAADGGGHDRQYDPGHVLDLAGAVRFEGVGFRYHDGAPAVLDRLDLELAPGTSTAIVGLNGAGKTTLVKLLTKLHEPTSGRITAGGTDIAGILPSAWHRRIAVIFQDFTRLHLTAAENIWLGRPDLLGDRNALLTAARRAGAQEIIDGLPHGVDTVLSAEYEGGTDLSGGQWQRIALARALLALECGASLLVLDEPTAQLDVRAEAAFFERFLDMTKGVTSVIVSHRFSSVRQADRIVVLADGRVAESGTHDQLMELNGSYAELFRIQAERFTADEAADPSTTERFLPRIDGAAR</sequence>
<dbReference type="Gene3D" id="3.40.50.300">
    <property type="entry name" value="P-loop containing nucleotide triphosphate hydrolases"/>
    <property type="match status" value="1"/>
</dbReference>
<keyword evidence="2 7" id="KW-0812">Transmembrane</keyword>
<dbReference type="InterPro" id="IPR003593">
    <property type="entry name" value="AAA+_ATPase"/>
</dbReference>
<evidence type="ECO:0000256" key="5">
    <source>
        <dbReference type="ARBA" id="ARBA00022989"/>
    </source>
</evidence>
<feature type="transmembrane region" description="Helical" evidence="7">
    <location>
        <begin position="371"/>
        <end position="391"/>
    </location>
</feature>
<dbReference type="PROSITE" id="PS00211">
    <property type="entry name" value="ABC_TRANSPORTER_1"/>
    <property type="match status" value="1"/>
</dbReference>
<dbReference type="PANTHER" id="PTHR24221:SF646">
    <property type="entry name" value="HAEMOLYSIN SECRETION ATP-BINDING PROTEIN"/>
    <property type="match status" value="1"/>
</dbReference>
<keyword evidence="10" id="KW-1185">Reference proteome</keyword>
<evidence type="ECO:0000256" key="7">
    <source>
        <dbReference type="SAM" id="Phobius"/>
    </source>
</evidence>
<feature type="transmembrane region" description="Helical" evidence="7">
    <location>
        <begin position="143"/>
        <end position="163"/>
    </location>
</feature>
<dbReference type="Proteomes" id="UP001518872">
    <property type="component" value="Unassembled WGS sequence"/>
</dbReference>
<keyword evidence="3" id="KW-0547">Nucleotide-binding</keyword>
<comment type="subcellular location">
    <subcellularLocation>
        <location evidence="1">Cell membrane</location>
        <topology evidence="1">Multi-pass membrane protein</topology>
    </subcellularLocation>
</comment>
<dbReference type="SMART" id="SM00382">
    <property type="entry name" value="AAA"/>
    <property type="match status" value="1"/>
</dbReference>
<comment type="caution">
    <text evidence="9">The sequence shown here is derived from an EMBL/GenBank/DDBJ whole genome shotgun (WGS) entry which is preliminary data.</text>
</comment>
<dbReference type="GO" id="GO:0005524">
    <property type="term" value="F:ATP binding"/>
    <property type="evidence" value="ECO:0007669"/>
    <property type="project" value="UniProtKB-KW"/>
</dbReference>
<keyword evidence="4 9" id="KW-0067">ATP-binding</keyword>
<dbReference type="EMBL" id="JAFEUC010000005">
    <property type="protein sequence ID" value="MBM7077136.1"/>
    <property type="molecule type" value="Genomic_DNA"/>
</dbReference>
<evidence type="ECO:0000256" key="6">
    <source>
        <dbReference type="ARBA" id="ARBA00023136"/>
    </source>
</evidence>
<dbReference type="InterPro" id="IPR003439">
    <property type="entry name" value="ABC_transporter-like_ATP-bd"/>
</dbReference>
<dbReference type="PROSITE" id="PS50893">
    <property type="entry name" value="ABC_TRANSPORTER_2"/>
    <property type="match status" value="1"/>
</dbReference>
<dbReference type="InterPro" id="IPR036640">
    <property type="entry name" value="ABC1_TM_sf"/>
</dbReference>
<gene>
    <name evidence="9" type="ORF">JQX11_12340</name>
</gene>
<evidence type="ECO:0000256" key="4">
    <source>
        <dbReference type="ARBA" id="ARBA00022840"/>
    </source>
</evidence>
<dbReference type="Pfam" id="PF00005">
    <property type="entry name" value="ABC_tran"/>
    <property type="match status" value="1"/>
</dbReference>
<keyword evidence="5 7" id="KW-1133">Transmembrane helix</keyword>
<reference evidence="9 10" key="1">
    <citation type="submission" date="2021-02" db="EMBL/GenBank/DDBJ databases">
        <authorList>
            <person name="Ra J.-S."/>
        </authorList>
    </citation>
    <scope>NUCLEOTIDE SEQUENCE [LARGE SCALE GENOMIC DNA]</scope>
    <source>
        <strain evidence="9 10">MMS20-R1-14</strain>
    </source>
</reference>
<name>A0ABS2IS11_9ACTN</name>
<feature type="domain" description="ABC transporter" evidence="8">
    <location>
        <begin position="437"/>
        <end position="680"/>
    </location>
</feature>